<comment type="similarity">
    <text evidence="1">Belongs to the metallo-dependent hydrolases superfamily.</text>
</comment>
<dbReference type="InterPro" id="IPR006311">
    <property type="entry name" value="TAT_signal"/>
</dbReference>
<evidence type="ECO:0000256" key="2">
    <source>
        <dbReference type="SAM" id="SignalP"/>
    </source>
</evidence>
<dbReference type="PROSITE" id="PS51318">
    <property type="entry name" value="TAT"/>
    <property type="match status" value="1"/>
</dbReference>
<gene>
    <name evidence="4" type="ORF">HWI92_07345</name>
</gene>
<protein>
    <submittedName>
        <fullName evidence="4">Amidohydrolase</fullName>
    </submittedName>
</protein>
<reference evidence="4 5" key="1">
    <citation type="submission" date="2020-06" db="EMBL/GenBank/DDBJ databases">
        <title>Dyadobacter sandarakinus sp. nov., isolated from the soil of the Arctic Yellow River Station.</title>
        <authorList>
            <person name="Zhang Y."/>
            <person name="Peng F."/>
        </authorList>
    </citation>
    <scope>NUCLEOTIDE SEQUENCE [LARGE SCALE GENOMIC DNA]</scope>
    <source>
        <strain evidence="4 5">Q3-56</strain>
    </source>
</reference>
<sequence>MNRREFLALSAAAALAPALPATAGQYASVPMIDTHIHLFDPARPQGIPWPEKSDKLLYKPALPGRYRQVVASSGVVGAIVVEASPWLEDNQWVLDTAARDHIIVGVIGNLEPEKSGFEKQLARFAENQLFRGVRYGNLWGHDIGAQVQNPRFIAGLASLSKAGLVLDTANPDPALLAAIVRLTDKLPDLKIIIDHLPQMAVPADSALRKVYEESLREIGQRPQIYVKISEVLRKEKDSVPTSLDFYRGNLDKLYGTFGEDRVLYGSDWPNSDQWLPFEAGLNLVRAYFQEKGLAASEKYFWKNSIAAYSWHKRDNSQPG</sequence>
<feature type="signal peptide" evidence="2">
    <location>
        <begin position="1"/>
        <end position="23"/>
    </location>
</feature>
<name>A0ABX7I3S3_9BACT</name>
<dbReference type="Gene3D" id="3.20.20.140">
    <property type="entry name" value="Metal-dependent hydrolases"/>
    <property type="match status" value="1"/>
</dbReference>
<proteinExistence type="inferred from homology"/>
<dbReference type="Pfam" id="PF04909">
    <property type="entry name" value="Amidohydro_2"/>
    <property type="match status" value="1"/>
</dbReference>
<dbReference type="PANTHER" id="PTHR43569">
    <property type="entry name" value="AMIDOHYDROLASE"/>
    <property type="match status" value="1"/>
</dbReference>
<accession>A0ABX7I3S3</accession>
<evidence type="ECO:0000259" key="3">
    <source>
        <dbReference type="Pfam" id="PF04909"/>
    </source>
</evidence>
<organism evidence="4 5">
    <name type="scientific">Dyadobacter sandarakinus</name>
    <dbReference type="NCBI Taxonomy" id="2747268"/>
    <lineage>
        <taxon>Bacteria</taxon>
        <taxon>Pseudomonadati</taxon>
        <taxon>Bacteroidota</taxon>
        <taxon>Cytophagia</taxon>
        <taxon>Cytophagales</taxon>
        <taxon>Spirosomataceae</taxon>
        <taxon>Dyadobacter</taxon>
    </lineage>
</organism>
<dbReference type="InterPro" id="IPR032466">
    <property type="entry name" value="Metal_Hydrolase"/>
</dbReference>
<dbReference type="Proteomes" id="UP000612680">
    <property type="component" value="Chromosome"/>
</dbReference>
<evidence type="ECO:0000313" key="4">
    <source>
        <dbReference type="EMBL" id="QRR00731.1"/>
    </source>
</evidence>
<feature type="chain" id="PRO_5045815945" evidence="2">
    <location>
        <begin position="24"/>
        <end position="319"/>
    </location>
</feature>
<keyword evidence="2" id="KW-0732">Signal</keyword>
<dbReference type="EMBL" id="CP056775">
    <property type="protein sequence ID" value="QRR00731.1"/>
    <property type="molecule type" value="Genomic_DNA"/>
</dbReference>
<evidence type="ECO:0000313" key="5">
    <source>
        <dbReference type="Proteomes" id="UP000612680"/>
    </source>
</evidence>
<dbReference type="SUPFAM" id="SSF51556">
    <property type="entry name" value="Metallo-dependent hydrolases"/>
    <property type="match status" value="1"/>
</dbReference>
<dbReference type="PANTHER" id="PTHR43569:SF2">
    <property type="entry name" value="AMIDOHYDROLASE-RELATED DOMAIN-CONTAINING PROTEIN"/>
    <property type="match status" value="1"/>
</dbReference>
<dbReference type="InterPro" id="IPR052350">
    <property type="entry name" value="Metallo-dep_Lactonases"/>
</dbReference>
<keyword evidence="5" id="KW-1185">Reference proteome</keyword>
<evidence type="ECO:0000256" key="1">
    <source>
        <dbReference type="ARBA" id="ARBA00038310"/>
    </source>
</evidence>
<dbReference type="InterPro" id="IPR006680">
    <property type="entry name" value="Amidohydro-rel"/>
</dbReference>
<feature type="domain" description="Amidohydrolase-related" evidence="3">
    <location>
        <begin position="32"/>
        <end position="308"/>
    </location>
</feature>
<dbReference type="RefSeq" id="WP_204662198.1">
    <property type="nucleotide sequence ID" value="NZ_CP056775.1"/>
</dbReference>